<dbReference type="AlphaFoldDB" id="A0A4R8T1T9"/>
<gene>
    <name evidence="1" type="ORF">C8034_v009489</name>
</gene>
<sequence length="144" mass="16165">MVFEDLSYHGSTFNWASDVDALDEEVGSLIDSTSTNLTAFKSGGGKLLMTQGSADPYNAATWLMQHLNEVVKITGGERRDWVSLVMVSSQRFFDLICEFGQGLTIHHQAAAIATKLRLTHEFPASRITWRLWSRGLRMVSRRQS</sequence>
<evidence type="ECO:0000313" key="2">
    <source>
        <dbReference type="Proteomes" id="UP000295604"/>
    </source>
</evidence>
<accession>A0A4R8T1T9</accession>
<dbReference type="Proteomes" id="UP000295604">
    <property type="component" value="Unassembled WGS sequence"/>
</dbReference>
<keyword evidence="2" id="KW-1185">Reference proteome</keyword>
<dbReference type="EMBL" id="QAPF01000518">
    <property type="protein sequence ID" value="TEA10574.1"/>
    <property type="molecule type" value="Genomic_DNA"/>
</dbReference>
<proteinExistence type="predicted"/>
<comment type="caution">
    <text evidence="1">The sequence shown here is derived from an EMBL/GenBank/DDBJ whole genome shotgun (WGS) entry which is preliminary data.</text>
</comment>
<evidence type="ECO:0000313" key="1">
    <source>
        <dbReference type="EMBL" id="TEA10574.1"/>
    </source>
</evidence>
<organism evidence="1 2">
    <name type="scientific">Colletotrichum sidae</name>
    <dbReference type="NCBI Taxonomy" id="1347389"/>
    <lineage>
        <taxon>Eukaryota</taxon>
        <taxon>Fungi</taxon>
        <taxon>Dikarya</taxon>
        <taxon>Ascomycota</taxon>
        <taxon>Pezizomycotina</taxon>
        <taxon>Sordariomycetes</taxon>
        <taxon>Hypocreomycetidae</taxon>
        <taxon>Glomerellales</taxon>
        <taxon>Glomerellaceae</taxon>
        <taxon>Colletotrichum</taxon>
        <taxon>Colletotrichum orbiculare species complex</taxon>
    </lineage>
</organism>
<protein>
    <submittedName>
        <fullName evidence="1">Uncharacterized protein</fullName>
    </submittedName>
</protein>
<name>A0A4R8T1T9_9PEZI</name>
<reference evidence="1 2" key="1">
    <citation type="submission" date="2018-11" db="EMBL/GenBank/DDBJ databases">
        <title>Genome sequence and assembly of Colletotrichum sidae.</title>
        <authorList>
            <person name="Gan P."/>
            <person name="Shirasu K."/>
        </authorList>
    </citation>
    <scope>NUCLEOTIDE SEQUENCE [LARGE SCALE GENOMIC DNA]</scope>
    <source>
        <strain evidence="1 2">CBS 518.97</strain>
    </source>
</reference>